<evidence type="ECO:0000313" key="3">
    <source>
        <dbReference type="EMBL" id="PTE13115.1"/>
    </source>
</evidence>
<protein>
    <submittedName>
        <fullName evidence="3">Hemolysin</fullName>
    </submittedName>
</protein>
<dbReference type="AlphaFoldDB" id="A0A2T4J5G9"/>
<dbReference type="SMART" id="SM00306">
    <property type="entry name" value="HintN"/>
    <property type="match status" value="1"/>
</dbReference>
<dbReference type="Gene3D" id="2.170.16.10">
    <property type="entry name" value="Hedgehog/Intein (Hint) domain"/>
    <property type="match status" value="1"/>
</dbReference>
<dbReference type="Proteomes" id="UP000241362">
    <property type="component" value="Unassembled WGS sequence"/>
</dbReference>
<evidence type="ECO:0000259" key="2">
    <source>
        <dbReference type="SMART" id="SM00306"/>
    </source>
</evidence>
<feature type="domain" description="Hint" evidence="2">
    <location>
        <begin position="32"/>
        <end position="135"/>
    </location>
</feature>
<dbReference type="InterPro" id="IPR003587">
    <property type="entry name" value="Hint_dom_N"/>
</dbReference>
<proteinExistence type="predicted"/>
<dbReference type="CDD" id="cd00081">
    <property type="entry name" value="Hint"/>
    <property type="match status" value="1"/>
</dbReference>
<accession>A0A2T4J5G9</accession>
<keyword evidence="4" id="KW-1185">Reference proteome</keyword>
<reference evidence="3 4" key="1">
    <citation type="submission" date="2018-03" db="EMBL/GenBank/DDBJ databases">
        <title>Rhodobacter blasticus.</title>
        <authorList>
            <person name="Meyer T.E."/>
            <person name="Miller S."/>
            <person name="Lodha T."/>
            <person name="Gandham S."/>
            <person name="Chintalapati S."/>
            <person name="Chintalapati V.R."/>
        </authorList>
    </citation>
    <scope>NUCLEOTIDE SEQUENCE [LARGE SCALE GENOMIC DNA]</scope>
    <source>
        <strain evidence="3 4">DSM 2131</strain>
    </source>
</reference>
<organism evidence="3 4">
    <name type="scientific">Fuscovulum blasticum DSM 2131</name>
    <dbReference type="NCBI Taxonomy" id="1188250"/>
    <lineage>
        <taxon>Bacteria</taxon>
        <taxon>Pseudomonadati</taxon>
        <taxon>Pseudomonadota</taxon>
        <taxon>Alphaproteobacteria</taxon>
        <taxon>Rhodobacterales</taxon>
        <taxon>Paracoccaceae</taxon>
        <taxon>Pseudogemmobacter</taxon>
    </lineage>
</organism>
<dbReference type="EMBL" id="PZKE01000019">
    <property type="protein sequence ID" value="PTE13115.1"/>
    <property type="molecule type" value="Genomic_DNA"/>
</dbReference>
<dbReference type="Pfam" id="PF13403">
    <property type="entry name" value="Hint_2"/>
    <property type="match status" value="1"/>
</dbReference>
<comment type="caution">
    <text evidence="3">The sequence shown here is derived from an EMBL/GenBank/DDBJ whole genome shotgun (WGS) entry which is preliminary data.</text>
</comment>
<evidence type="ECO:0000313" key="4">
    <source>
        <dbReference type="Proteomes" id="UP000241362"/>
    </source>
</evidence>
<dbReference type="InterPro" id="IPR036844">
    <property type="entry name" value="Hint_dom_sf"/>
</dbReference>
<evidence type="ECO:0000256" key="1">
    <source>
        <dbReference type="SAM" id="MobiDB-lite"/>
    </source>
</evidence>
<feature type="region of interest" description="Disordered" evidence="1">
    <location>
        <begin position="205"/>
        <end position="229"/>
    </location>
</feature>
<dbReference type="InterPro" id="IPR028992">
    <property type="entry name" value="Hedgehog/Intein_dom"/>
</dbReference>
<gene>
    <name evidence="3" type="ORF">C5F44_15360</name>
</gene>
<sequence length="229" mass="25161">MGFIVADAGVTPGQIFTTDETILETQIGEYALPCFTAGTLITTPTGPQPIETLRPGDLVMTLDGGAQPLRWIGHRRVSRAEMQLNPKLRPIRFAVGSLGEGLPRRELLVSRQHRMFLRRDAARDMLGSDEILVAAHHLTGLPGVEQVMPDTAVTYVHLLFDRHQLVWAEESLSESLFTGAEALKALGQAASEEIAMLFPELLQDKPRPARPFPQRGKQARSLVQPDLAA</sequence>
<name>A0A2T4J5G9_FUSBL</name>
<dbReference type="SUPFAM" id="SSF51294">
    <property type="entry name" value="Hedgehog/intein (Hint) domain"/>
    <property type="match status" value="1"/>
</dbReference>